<evidence type="ECO:0000259" key="5">
    <source>
        <dbReference type="PROSITE" id="PS50893"/>
    </source>
</evidence>
<dbReference type="RefSeq" id="WP_058712047.1">
    <property type="nucleotide sequence ID" value="NZ_VIJZ01000004.1"/>
</dbReference>
<dbReference type="InterPro" id="IPR003439">
    <property type="entry name" value="ABC_transporter-like_ATP-bd"/>
</dbReference>
<evidence type="ECO:0000256" key="1">
    <source>
        <dbReference type="ARBA" id="ARBA00005417"/>
    </source>
</evidence>
<reference evidence="6 7" key="1">
    <citation type="submission" date="2019-07" db="EMBL/GenBank/DDBJ databases">
        <title>Paenibacillus ottowii sp. nov. isolated from a fermentation system processing bovine manure.</title>
        <authorList>
            <person name="Velazquez L.F."/>
            <person name="Rajbanshi S."/>
            <person name="Guan S."/>
            <person name="Hinchee M."/>
            <person name="Welsh A."/>
        </authorList>
    </citation>
    <scope>NUCLEOTIDE SEQUENCE [LARGE SCALE GENOMIC DNA]</scope>
    <source>
        <strain evidence="6 7">MS2379</strain>
    </source>
</reference>
<dbReference type="GO" id="GO:0005524">
    <property type="term" value="F:ATP binding"/>
    <property type="evidence" value="ECO:0007669"/>
    <property type="project" value="UniProtKB-KW"/>
</dbReference>
<proteinExistence type="inferred from homology"/>
<dbReference type="PROSITE" id="PS50893">
    <property type="entry name" value="ABC_TRANSPORTER_2"/>
    <property type="match status" value="1"/>
</dbReference>
<dbReference type="InterPro" id="IPR003593">
    <property type="entry name" value="AAA+_ATPase"/>
</dbReference>
<dbReference type="PROSITE" id="PS00211">
    <property type="entry name" value="ABC_TRANSPORTER_1"/>
    <property type="match status" value="1"/>
</dbReference>
<feature type="domain" description="ABC transporter" evidence="5">
    <location>
        <begin position="6"/>
        <end position="238"/>
    </location>
</feature>
<organism evidence="6 7">
    <name type="scientific">Paenibacillus ottowii</name>
    <dbReference type="NCBI Taxonomy" id="2315729"/>
    <lineage>
        <taxon>Bacteria</taxon>
        <taxon>Bacillati</taxon>
        <taxon>Bacillota</taxon>
        <taxon>Bacilli</taxon>
        <taxon>Bacillales</taxon>
        <taxon>Paenibacillaceae</taxon>
        <taxon>Paenibacillus</taxon>
    </lineage>
</organism>
<accession>A0ABY3B433</accession>
<dbReference type="Proteomes" id="UP000319219">
    <property type="component" value="Unassembled WGS sequence"/>
</dbReference>
<dbReference type="InterPro" id="IPR017871">
    <property type="entry name" value="ABC_transporter-like_CS"/>
</dbReference>
<dbReference type="InterPro" id="IPR027417">
    <property type="entry name" value="P-loop_NTPase"/>
</dbReference>
<dbReference type="PANTHER" id="PTHR43335:SF4">
    <property type="entry name" value="ABC TRANSPORTER, ATP-BINDING PROTEIN"/>
    <property type="match status" value="1"/>
</dbReference>
<dbReference type="EMBL" id="VIJZ01000004">
    <property type="protein sequence ID" value="TQR98629.1"/>
    <property type="molecule type" value="Genomic_DNA"/>
</dbReference>
<comment type="similarity">
    <text evidence="1">Belongs to the ABC transporter superfamily.</text>
</comment>
<evidence type="ECO:0000313" key="7">
    <source>
        <dbReference type="Proteomes" id="UP000319219"/>
    </source>
</evidence>
<gene>
    <name evidence="6" type="ORF">FKV70_10615</name>
</gene>
<dbReference type="Gene3D" id="3.40.50.300">
    <property type="entry name" value="P-loop containing nucleotide triphosphate hydrolases"/>
    <property type="match status" value="1"/>
</dbReference>
<dbReference type="SUPFAM" id="SSF52540">
    <property type="entry name" value="P-loop containing nucleoside triphosphate hydrolases"/>
    <property type="match status" value="1"/>
</dbReference>
<dbReference type="Pfam" id="PF00005">
    <property type="entry name" value="ABC_tran"/>
    <property type="match status" value="1"/>
</dbReference>
<keyword evidence="2" id="KW-0813">Transport</keyword>
<protein>
    <submittedName>
        <fullName evidence="6">ATP-binding cassette domain-containing protein</fullName>
    </submittedName>
</protein>
<evidence type="ECO:0000313" key="6">
    <source>
        <dbReference type="EMBL" id="TQR98629.1"/>
    </source>
</evidence>
<evidence type="ECO:0000256" key="4">
    <source>
        <dbReference type="ARBA" id="ARBA00022840"/>
    </source>
</evidence>
<name>A0ABY3B433_9BACL</name>
<keyword evidence="7" id="KW-1185">Reference proteome</keyword>
<sequence>MTKLILEVDRVTKRIGNKTLIQETSFKLEKGMIYGFIGPNGAGKTTLMRLMTGLIQPTSGAIRIGTYDVQKQRKQALANVGAIIESPIFFEYMTGRQVLRNLSRLHSEIRSADREKHIDQLLQSVELQSRADDKVKTYSLGMKQRLGIAQAMLGSPDLLLLDEPSNGLDPLGMRELRNLILQLRESRGLSFFVSSHLLDELQLMCDQLIVIRAGVVIWTGNVNDLIVDGQRLEDAFLELMLS</sequence>
<dbReference type="SMART" id="SM00382">
    <property type="entry name" value="AAA"/>
    <property type="match status" value="1"/>
</dbReference>
<evidence type="ECO:0000256" key="3">
    <source>
        <dbReference type="ARBA" id="ARBA00022741"/>
    </source>
</evidence>
<keyword evidence="3" id="KW-0547">Nucleotide-binding</keyword>
<comment type="caution">
    <text evidence="6">The sequence shown here is derived from an EMBL/GenBank/DDBJ whole genome shotgun (WGS) entry which is preliminary data.</text>
</comment>
<dbReference type="PANTHER" id="PTHR43335">
    <property type="entry name" value="ABC TRANSPORTER, ATP-BINDING PROTEIN"/>
    <property type="match status" value="1"/>
</dbReference>
<evidence type="ECO:0000256" key="2">
    <source>
        <dbReference type="ARBA" id="ARBA00022448"/>
    </source>
</evidence>
<keyword evidence="4 6" id="KW-0067">ATP-binding</keyword>